<name>A0AAN6SM62_9PEZI</name>
<keyword evidence="1" id="KW-0812">Transmembrane</keyword>
<evidence type="ECO:0000313" key="3">
    <source>
        <dbReference type="Proteomes" id="UP001303115"/>
    </source>
</evidence>
<organism evidence="2 3">
    <name type="scientific">Parachaetomium inaequale</name>
    <dbReference type="NCBI Taxonomy" id="2588326"/>
    <lineage>
        <taxon>Eukaryota</taxon>
        <taxon>Fungi</taxon>
        <taxon>Dikarya</taxon>
        <taxon>Ascomycota</taxon>
        <taxon>Pezizomycotina</taxon>
        <taxon>Sordariomycetes</taxon>
        <taxon>Sordariomycetidae</taxon>
        <taxon>Sordariales</taxon>
        <taxon>Chaetomiaceae</taxon>
        <taxon>Parachaetomium</taxon>
    </lineage>
</organism>
<accession>A0AAN6SM62</accession>
<reference evidence="3" key="1">
    <citation type="journal article" date="2023" name="Mol. Phylogenet. Evol.">
        <title>Genome-scale phylogeny and comparative genomics of the fungal order Sordariales.</title>
        <authorList>
            <person name="Hensen N."/>
            <person name="Bonometti L."/>
            <person name="Westerberg I."/>
            <person name="Brannstrom I.O."/>
            <person name="Guillou S."/>
            <person name="Cros-Aarteil S."/>
            <person name="Calhoun S."/>
            <person name="Haridas S."/>
            <person name="Kuo A."/>
            <person name="Mondo S."/>
            <person name="Pangilinan J."/>
            <person name="Riley R."/>
            <person name="LaButti K."/>
            <person name="Andreopoulos B."/>
            <person name="Lipzen A."/>
            <person name="Chen C."/>
            <person name="Yan M."/>
            <person name="Daum C."/>
            <person name="Ng V."/>
            <person name="Clum A."/>
            <person name="Steindorff A."/>
            <person name="Ohm R.A."/>
            <person name="Martin F."/>
            <person name="Silar P."/>
            <person name="Natvig D.O."/>
            <person name="Lalanne C."/>
            <person name="Gautier V."/>
            <person name="Ament-Velasquez S.L."/>
            <person name="Kruys A."/>
            <person name="Hutchinson M.I."/>
            <person name="Powell A.J."/>
            <person name="Barry K."/>
            <person name="Miller A.N."/>
            <person name="Grigoriev I.V."/>
            <person name="Debuchy R."/>
            <person name="Gladieux P."/>
            <person name="Hiltunen Thoren M."/>
            <person name="Johannesson H."/>
        </authorList>
    </citation>
    <scope>NUCLEOTIDE SEQUENCE [LARGE SCALE GENOMIC DNA]</scope>
    <source>
        <strain evidence="3">CBS 284.82</strain>
    </source>
</reference>
<feature type="transmembrane region" description="Helical" evidence="1">
    <location>
        <begin position="90"/>
        <end position="111"/>
    </location>
</feature>
<keyword evidence="1" id="KW-0472">Membrane</keyword>
<feature type="non-terminal residue" evidence="2">
    <location>
        <position position="1"/>
    </location>
</feature>
<dbReference type="AlphaFoldDB" id="A0AAN6SM62"/>
<dbReference type="EMBL" id="MU854613">
    <property type="protein sequence ID" value="KAK4032413.1"/>
    <property type="molecule type" value="Genomic_DNA"/>
</dbReference>
<keyword evidence="3" id="KW-1185">Reference proteome</keyword>
<keyword evidence="1" id="KW-1133">Transmembrane helix</keyword>
<gene>
    <name evidence="2" type="ORF">C8A01DRAFT_20516</name>
</gene>
<protein>
    <submittedName>
        <fullName evidence="2">Uncharacterized protein</fullName>
    </submittedName>
</protein>
<feature type="transmembrane region" description="Helical" evidence="1">
    <location>
        <begin position="62"/>
        <end position="84"/>
    </location>
</feature>
<proteinExistence type="predicted"/>
<evidence type="ECO:0000256" key="1">
    <source>
        <dbReference type="SAM" id="Phobius"/>
    </source>
</evidence>
<comment type="caution">
    <text evidence="2">The sequence shown here is derived from an EMBL/GenBank/DDBJ whole genome shotgun (WGS) entry which is preliminary data.</text>
</comment>
<evidence type="ECO:0000313" key="2">
    <source>
        <dbReference type="EMBL" id="KAK4032413.1"/>
    </source>
</evidence>
<dbReference type="Proteomes" id="UP001303115">
    <property type="component" value="Unassembled WGS sequence"/>
</dbReference>
<sequence length="114" mass="12841">VPVFGDNYLIHYFKHPQCISEVQTTIFNQLPKRACGQLAASHEELSLGWGLYFEEGWHWRSIYFIVVVLIITAGLVFGVCWSILRADVQSAFAITSSWMTLGSLLLGYLAVRSS</sequence>